<evidence type="ECO:0000259" key="4">
    <source>
        <dbReference type="PROSITE" id="PS50893"/>
    </source>
</evidence>
<feature type="domain" description="ABC transporter" evidence="4">
    <location>
        <begin position="15"/>
        <end position="242"/>
    </location>
</feature>
<dbReference type="GO" id="GO:0016887">
    <property type="term" value="F:ATP hydrolysis activity"/>
    <property type="evidence" value="ECO:0007669"/>
    <property type="project" value="InterPro"/>
</dbReference>
<comment type="caution">
    <text evidence="6">The sequence shown here is derived from an EMBL/GenBank/DDBJ whole genome shotgun (WGS) entry which is preliminary data.</text>
</comment>
<reference evidence="6" key="3">
    <citation type="journal article" date="2022" name="BMC Genomics">
        <title>Comparative genome analysis of mycobacteria focusing on tRNA and non-coding RNA.</title>
        <authorList>
            <person name="Behra P.R.K."/>
            <person name="Pettersson B.M.F."/>
            <person name="Ramesh M."/>
            <person name="Das S."/>
            <person name="Dasgupta S."/>
            <person name="Kirsebom L.A."/>
        </authorList>
    </citation>
    <scope>NUCLEOTIDE SEQUENCE</scope>
    <source>
        <strain evidence="6">DSM 44203</strain>
    </source>
</reference>
<keyword evidence="7" id="KW-1185">Reference proteome</keyword>
<evidence type="ECO:0000256" key="3">
    <source>
        <dbReference type="ARBA" id="ARBA00022840"/>
    </source>
</evidence>
<keyword evidence="3 6" id="KW-0067">ATP-binding</keyword>
<dbReference type="Proteomes" id="UP000069773">
    <property type="component" value="Unassembled WGS sequence"/>
</dbReference>
<keyword evidence="1" id="KW-0813">Transport</keyword>
<dbReference type="Proteomes" id="UP001207528">
    <property type="component" value="Unassembled WGS sequence"/>
</dbReference>
<reference evidence="5 7" key="1">
    <citation type="journal article" date="2016" name="Genome Announc.">
        <title>Draft Genome Sequences of Five Rapidly Growing Mycobacterium Species, M. thermoresistibile, M. fortuitum subsp. acetamidolyticum, M. canariasense, M. brisbanense, and M. novocastrense.</title>
        <authorList>
            <person name="Katahira K."/>
            <person name="Ogura Y."/>
            <person name="Gotoh Y."/>
            <person name="Hayashi T."/>
        </authorList>
    </citation>
    <scope>NUCLEOTIDE SEQUENCE [LARGE SCALE GENOMIC DNA]</scope>
    <source>
        <strain evidence="5 7">JCM18114</strain>
    </source>
</reference>
<dbReference type="InterPro" id="IPR027417">
    <property type="entry name" value="P-loop_NTPase"/>
</dbReference>
<dbReference type="PROSITE" id="PS00211">
    <property type="entry name" value="ABC_TRANSPORTER_1"/>
    <property type="match status" value="1"/>
</dbReference>
<accession>A0AAW5SIF8</accession>
<dbReference type="InterPro" id="IPR003439">
    <property type="entry name" value="ABC_transporter-like_ATP-bd"/>
</dbReference>
<dbReference type="PANTHER" id="PTHR42788">
    <property type="entry name" value="TAURINE IMPORT ATP-BINDING PROTEIN-RELATED"/>
    <property type="match status" value="1"/>
</dbReference>
<organism evidence="6 8">
    <name type="scientific">Mycolicibacterium novocastrense</name>
    <name type="common">Mycobacterium novocastrense</name>
    <dbReference type="NCBI Taxonomy" id="59813"/>
    <lineage>
        <taxon>Bacteria</taxon>
        <taxon>Bacillati</taxon>
        <taxon>Actinomycetota</taxon>
        <taxon>Actinomycetes</taxon>
        <taxon>Mycobacteriales</taxon>
        <taxon>Mycobacteriaceae</taxon>
        <taxon>Mycolicibacterium</taxon>
    </lineage>
</organism>
<dbReference type="EMBL" id="BCTA01000036">
    <property type="protein sequence ID" value="GAT09617.1"/>
    <property type="molecule type" value="Genomic_DNA"/>
</dbReference>
<dbReference type="CDD" id="cd03293">
    <property type="entry name" value="ABC_NrtD_SsuB_transporters"/>
    <property type="match status" value="1"/>
</dbReference>
<reference evidence="6" key="2">
    <citation type="submission" date="2020-07" db="EMBL/GenBank/DDBJ databases">
        <authorList>
            <person name="Pettersson B.M.F."/>
            <person name="Behra P.R.K."/>
            <person name="Ramesh M."/>
            <person name="Das S."/>
            <person name="Dasgupta S."/>
            <person name="Kirsebom L.A."/>
        </authorList>
    </citation>
    <scope>NUCLEOTIDE SEQUENCE</scope>
    <source>
        <strain evidence="6">DSM 44203</strain>
    </source>
</reference>
<dbReference type="EMBL" id="JACKTI010000035">
    <property type="protein sequence ID" value="MCV7024014.1"/>
    <property type="molecule type" value="Genomic_DNA"/>
</dbReference>
<dbReference type="GO" id="GO:0005524">
    <property type="term" value="F:ATP binding"/>
    <property type="evidence" value="ECO:0007669"/>
    <property type="project" value="UniProtKB-KW"/>
</dbReference>
<proteinExistence type="predicted"/>
<dbReference type="InterPro" id="IPR003593">
    <property type="entry name" value="AAA+_ATPase"/>
</dbReference>
<evidence type="ECO:0000256" key="1">
    <source>
        <dbReference type="ARBA" id="ARBA00022448"/>
    </source>
</evidence>
<evidence type="ECO:0000313" key="6">
    <source>
        <dbReference type="EMBL" id="MCV7024014.1"/>
    </source>
</evidence>
<dbReference type="SMART" id="SM00382">
    <property type="entry name" value="AAA"/>
    <property type="match status" value="1"/>
</dbReference>
<dbReference type="Pfam" id="PF00005">
    <property type="entry name" value="ABC_tran"/>
    <property type="match status" value="1"/>
</dbReference>
<sequence length="253" mass="27464">MTVTVAPETLQGLRLQLEDVRLSYTGEPVVDGLSLDVRPGEILVLTGPSGCGKSTVLRALTGLLRPDSGRVLADGAEVATTSRDRGMVFQDSALLPWRTVRSNIELALQLRGVPRSGRRERAERWIDEVGLSGFADYLPKSLSGGMRQRVQLARGLAGAPRAVMMDEPFAALDTQTRAAMQRLLIQTWQAHPTTIVFVTHDVDEALIIGDRVAVLGRVGQPLRALVDVPEPRVADAVRSEARTEILAALHYSS</sequence>
<name>A0AAW5SIF8_MYCNV</name>
<dbReference type="PANTHER" id="PTHR42788:SF10">
    <property type="entry name" value="ABC TRANSPORTER ATP-BINDING PROTEIN"/>
    <property type="match status" value="1"/>
</dbReference>
<evidence type="ECO:0000256" key="2">
    <source>
        <dbReference type="ARBA" id="ARBA00022741"/>
    </source>
</evidence>
<dbReference type="RefSeq" id="WP_067390024.1">
    <property type="nucleotide sequence ID" value="NZ_BCTA01000036.1"/>
</dbReference>
<dbReference type="InterPro" id="IPR017871">
    <property type="entry name" value="ABC_transporter-like_CS"/>
</dbReference>
<evidence type="ECO:0000313" key="5">
    <source>
        <dbReference type="EMBL" id="GAT09617.1"/>
    </source>
</evidence>
<evidence type="ECO:0000313" key="7">
    <source>
        <dbReference type="Proteomes" id="UP000069773"/>
    </source>
</evidence>
<protein>
    <submittedName>
        <fullName evidence="6">ABC transporter ATP-binding protein</fullName>
    </submittedName>
    <submittedName>
        <fullName evidence="5">ABC-type nitrate/sulfonate/bicarbonate transport system, ATPase component</fullName>
    </submittedName>
</protein>
<evidence type="ECO:0000313" key="8">
    <source>
        <dbReference type="Proteomes" id="UP001207528"/>
    </source>
</evidence>
<dbReference type="Gene3D" id="3.40.50.300">
    <property type="entry name" value="P-loop containing nucleotide triphosphate hydrolases"/>
    <property type="match status" value="1"/>
</dbReference>
<dbReference type="SUPFAM" id="SSF52540">
    <property type="entry name" value="P-loop containing nucleoside triphosphate hydrolases"/>
    <property type="match status" value="1"/>
</dbReference>
<keyword evidence="2" id="KW-0547">Nucleotide-binding</keyword>
<gene>
    <name evidence="6" type="ORF">H7I77_11735</name>
    <name evidence="5" type="ORF">RMCN_2750</name>
</gene>
<dbReference type="InterPro" id="IPR050166">
    <property type="entry name" value="ABC_transporter_ATP-bind"/>
</dbReference>
<dbReference type="AlphaFoldDB" id="A0AAW5SIF8"/>
<dbReference type="PROSITE" id="PS50893">
    <property type="entry name" value="ABC_TRANSPORTER_2"/>
    <property type="match status" value="1"/>
</dbReference>